<feature type="transmembrane region" description="Helical" evidence="1">
    <location>
        <begin position="59"/>
        <end position="78"/>
    </location>
</feature>
<dbReference type="VEuPathDB" id="FungiDB:I303_02802"/>
<dbReference type="AlphaFoldDB" id="A0A1A6A9P7"/>
<reference evidence="3" key="1">
    <citation type="submission" date="2013-07" db="EMBL/GenBank/DDBJ databases">
        <title>The Genome Sequence of Cryptococcus dejecticola CBS10117.</title>
        <authorList>
            <consortium name="The Broad Institute Genome Sequencing Platform"/>
            <person name="Cuomo C."/>
            <person name="Litvintseva A."/>
            <person name="Chen Y."/>
            <person name="Heitman J."/>
            <person name="Sun S."/>
            <person name="Springer D."/>
            <person name="Dromer F."/>
            <person name="Young S.K."/>
            <person name="Zeng Q."/>
            <person name="Gargeya S."/>
            <person name="Fitzgerald M."/>
            <person name="Abouelleil A."/>
            <person name="Alvarado L."/>
            <person name="Berlin A.M."/>
            <person name="Chapman S.B."/>
            <person name="Dewar J."/>
            <person name="Goldberg J."/>
            <person name="Griggs A."/>
            <person name="Gujja S."/>
            <person name="Hansen M."/>
            <person name="Howarth C."/>
            <person name="Imamovic A."/>
            <person name="Larimer J."/>
            <person name="McCowan C."/>
            <person name="Murphy C."/>
            <person name="Pearson M."/>
            <person name="Priest M."/>
            <person name="Roberts A."/>
            <person name="Saif S."/>
            <person name="Shea T."/>
            <person name="Sykes S."/>
            <person name="Wortman J."/>
            <person name="Nusbaum C."/>
            <person name="Birren B."/>
        </authorList>
    </citation>
    <scope>NUCLEOTIDE SEQUENCE [LARGE SCALE GENOMIC DNA]</scope>
    <source>
        <strain evidence="3">CBS 10117</strain>
    </source>
</reference>
<feature type="transmembrane region" description="Helical" evidence="1">
    <location>
        <begin position="84"/>
        <end position="104"/>
    </location>
</feature>
<feature type="transmembrane region" description="Helical" evidence="1">
    <location>
        <begin position="171"/>
        <end position="191"/>
    </location>
</feature>
<dbReference type="Proteomes" id="UP000078595">
    <property type="component" value="Chromosome 3"/>
</dbReference>
<evidence type="ECO:0000259" key="2">
    <source>
        <dbReference type="Pfam" id="PF24800"/>
    </source>
</evidence>
<feature type="transmembrane region" description="Helical" evidence="1">
    <location>
        <begin position="203"/>
        <end position="221"/>
    </location>
</feature>
<dbReference type="EMBL" id="KI894029">
    <property type="protein sequence ID" value="OBR86787.1"/>
    <property type="molecule type" value="Genomic_DNA"/>
</dbReference>
<feature type="transmembrane region" description="Helical" evidence="1">
    <location>
        <begin position="127"/>
        <end position="151"/>
    </location>
</feature>
<evidence type="ECO:0000313" key="4">
    <source>
        <dbReference type="EMBL" id="WWC60221.1"/>
    </source>
</evidence>
<feature type="domain" description="DUF7702" evidence="2">
    <location>
        <begin position="31"/>
        <end position="255"/>
    </location>
</feature>
<evidence type="ECO:0000313" key="5">
    <source>
        <dbReference type="Proteomes" id="UP000078595"/>
    </source>
</evidence>
<name>A0A1A6A9P7_9TREE</name>
<proteinExistence type="predicted"/>
<dbReference type="InterPro" id="IPR056119">
    <property type="entry name" value="DUF7702"/>
</dbReference>
<feature type="transmembrane region" description="Helical" evidence="1">
    <location>
        <begin position="236"/>
        <end position="262"/>
    </location>
</feature>
<dbReference type="Pfam" id="PF24800">
    <property type="entry name" value="DUF7702"/>
    <property type="match status" value="1"/>
</dbReference>
<dbReference type="EMBL" id="CP144532">
    <property type="protein sequence ID" value="WWC60221.1"/>
    <property type="molecule type" value="Genomic_DNA"/>
</dbReference>
<reference evidence="4" key="2">
    <citation type="submission" date="2013-07" db="EMBL/GenBank/DDBJ databases">
        <authorList>
            <consortium name="The Broad Institute Genome Sequencing Platform"/>
            <person name="Cuomo C."/>
            <person name="Litvintseva A."/>
            <person name="Chen Y."/>
            <person name="Heitman J."/>
            <person name="Sun S."/>
            <person name="Springer D."/>
            <person name="Dromer F."/>
            <person name="Young S.K."/>
            <person name="Zeng Q."/>
            <person name="Gargeya S."/>
            <person name="Fitzgerald M."/>
            <person name="Abouelleil A."/>
            <person name="Alvarado L."/>
            <person name="Berlin A.M."/>
            <person name="Chapman S.B."/>
            <person name="Dewar J."/>
            <person name="Goldberg J."/>
            <person name="Griggs A."/>
            <person name="Gujja S."/>
            <person name="Hansen M."/>
            <person name="Howarth C."/>
            <person name="Imamovic A."/>
            <person name="Larimer J."/>
            <person name="McCowan C."/>
            <person name="Murphy C."/>
            <person name="Pearson M."/>
            <person name="Priest M."/>
            <person name="Roberts A."/>
            <person name="Saif S."/>
            <person name="Shea T."/>
            <person name="Sykes S."/>
            <person name="Wortman J."/>
            <person name="Nusbaum C."/>
            <person name="Birren B."/>
        </authorList>
    </citation>
    <scope>NUCLEOTIDE SEQUENCE</scope>
    <source>
        <strain evidence="4">CBS 10117</strain>
    </source>
</reference>
<evidence type="ECO:0000256" key="1">
    <source>
        <dbReference type="SAM" id="Phobius"/>
    </source>
</evidence>
<dbReference type="PANTHER" id="PTHR42109:SF2">
    <property type="entry name" value="INTEGRAL MEMBRANE PROTEIN"/>
    <property type="match status" value="1"/>
</dbReference>
<dbReference type="PANTHER" id="PTHR42109">
    <property type="entry name" value="UNPLACED GENOMIC SCAFFOLD UM_SCAF_CONTIG_1.265, WHOLE GENOME SHOTGUN SEQUENCE"/>
    <property type="match status" value="1"/>
</dbReference>
<gene>
    <name evidence="3" type="ORF">I303_02802</name>
    <name evidence="4" type="ORF">I303_102787</name>
</gene>
<keyword evidence="1" id="KW-0472">Membrane</keyword>
<keyword evidence="5" id="KW-1185">Reference proteome</keyword>
<sequence length="292" mass="32489">MSSASTQPDYTTISNINFTGGFPTSADLAPSIVFLILYALTIPVLLWRWFRKSDRTTILIRPTVFQACRIGMLVIRAYMSKNTYGEGLLIAELVLVSIGFLFLIDPVSELWKNQVASHMPKHERPGWIVRLTWLIKILILVAIATAIAGSVQISSAIDDPSKLDMVKHLRQASVVVSFAAVVVVAIAAALTHFRYPLDHRGTIYILTVAACLIIVSVYRMVQTFSTDPSAPVRSLAAFWVLQMVFEFFAFCLIIGISIPTWFPGEKGRLSRTNSDEEMGRITPAQQVQVQQK</sequence>
<dbReference type="KEGG" id="kdj:28966501"/>
<keyword evidence="1" id="KW-1133">Transmembrane helix</keyword>
<dbReference type="RefSeq" id="XP_018264629.1">
    <property type="nucleotide sequence ID" value="XM_018406135.1"/>
</dbReference>
<dbReference type="OrthoDB" id="2562239at2759"/>
<accession>A0A1A6A9P7</accession>
<protein>
    <recommendedName>
        <fullName evidence="2">DUF7702 domain-containing protein</fullName>
    </recommendedName>
</protein>
<dbReference type="GeneID" id="28966501"/>
<feature type="transmembrane region" description="Helical" evidence="1">
    <location>
        <begin position="28"/>
        <end position="47"/>
    </location>
</feature>
<organism evidence="3">
    <name type="scientific">Kwoniella dejecticola CBS 10117</name>
    <dbReference type="NCBI Taxonomy" id="1296121"/>
    <lineage>
        <taxon>Eukaryota</taxon>
        <taxon>Fungi</taxon>
        <taxon>Dikarya</taxon>
        <taxon>Basidiomycota</taxon>
        <taxon>Agaricomycotina</taxon>
        <taxon>Tremellomycetes</taxon>
        <taxon>Tremellales</taxon>
        <taxon>Cryptococcaceae</taxon>
        <taxon>Kwoniella</taxon>
    </lineage>
</organism>
<keyword evidence="1" id="KW-0812">Transmembrane</keyword>
<evidence type="ECO:0000313" key="3">
    <source>
        <dbReference type="EMBL" id="OBR86787.1"/>
    </source>
</evidence>
<reference evidence="4" key="3">
    <citation type="submission" date="2024-02" db="EMBL/GenBank/DDBJ databases">
        <title>Comparative genomics of Cryptococcus and Kwoniella reveals pathogenesis evolution and contrasting modes of karyotype evolution via chromosome fusion or intercentromeric recombination.</title>
        <authorList>
            <person name="Coelho M.A."/>
            <person name="David-Palma M."/>
            <person name="Shea T."/>
            <person name="Bowers K."/>
            <person name="McGinley-Smith S."/>
            <person name="Mohammad A.W."/>
            <person name="Gnirke A."/>
            <person name="Yurkov A.M."/>
            <person name="Nowrousian M."/>
            <person name="Sun S."/>
            <person name="Cuomo C.A."/>
            <person name="Heitman J."/>
        </authorList>
    </citation>
    <scope>NUCLEOTIDE SEQUENCE</scope>
    <source>
        <strain evidence="4">CBS 10117</strain>
    </source>
</reference>